<dbReference type="GO" id="GO:0005283">
    <property type="term" value="F:amino acid:sodium symporter activity"/>
    <property type="evidence" value="ECO:0007669"/>
    <property type="project" value="TreeGrafter"/>
</dbReference>
<dbReference type="GO" id="GO:0005886">
    <property type="term" value="C:plasma membrane"/>
    <property type="evidence" value="ECO:0007669"/>
    <property type="project" value="TreeGrafter"/>
</dbReference>
<organism evidence="10 11">
    <name type="scientific">Haemaphysalis longicornis</name>
    <name type="common">Bush tick</name>
    <dbReference type="NCBI Taxonomy" id="44386"/>
    <lineage>
        <taxon>Eukaryota</taxon>
        <taxon>Metazoa</taxon>
        <taxon>Ecdysozoa</taxon>
        <taxon>Arthropoda</taxon>
        <taxon>Chelicerata</taxon>
        <taxon>Arachnida</taxon>
        <taxon>Acari</taxon>
        <taxon>Parasitiformes</taxon>
        <taxon>Ixodida</taxon>
        <taxon>Ixodoidea</taxon>
        <taxon>Ixodidae</taxon>
        <taxon>Haemaphysalinae</taxon>
        <taxon>Haemaphysalis</taxon>
    </lineage>
</organism>
<keyword evidence="11" id="KW-1185">Reference proteome</keyword>
<evidence type="ECO:0000256" key="1">
    <source>
        <dbReference type="ARBA" id="ARBA00004141"/>
    </source>
</evidence>
<proteinExistence type="inferred from homology"/>
<sequence length="91" mass="10462">MELVMGQFSSSGSVKVFDAVPLARGVGMCMPYVCFGISLYYNVILAYALLYMYYSCFRVLPWTTCDPAWADENCYERGENTVRYKCPRYDT</sequence>
<evidence type="ECO:0000256" key="8">
    <source>
        <dbReference type="PIRSR" id="PIRSR600175-2"/>
    </source>
</evidence>
<dbReference type="OrthoDB" id="6581954at2759"/>
<dbReference type="EMBL" id="JABSTR010000002">
    <property type="protein sequence ID" value="KAH9363275.1"/>
    <property type="molecule type" value="Genomic_DNA"/>
</dbReference>
<dbReference type="InterPro" id="IPR000175">
    <property type="entry name" value="Na/ntran_symport"/>
</dbReference>
<accession>A0A9J6FKE2</accession>
<comment type="caution">
    <text evidence="10">The sequence shown here is derived from an EMBL/GenBank/DDBJ whole genome shotgun (WGS) entry which is preliminary data.</text>
</comment>
<keyword evidence="6 9" id="KW-1133">Transmembrane helix</keyword>
<dbReference type="PANTHER" id="PTHR11616:SF241">
    <property type="entry name" value="SODIUM- AND CHLORIDE-DEPENDENT GLYCINE TRANSPORTER 2"/>
    <property type="match status" value="1"/>
</dbReference>
<protein>
    <submittedName>
        <fullName evidence="10">Uncharacterized protein</fullName>
    </submittedName>
</protein>
<dbReference type="AlphaFoldDB" id="A0A9J6FKE2"/>
<keyword evidence="3" id="KW-0813">Transport</keyword>
<dbReference type="PANTHER" id="PTHR11616">
    <property type="entry name" value="SODIUM/CHLORIDE DEPENDENT TRANSPORTER"/>
    <property type="match status" value="1"/>
</dbReference>
<evidence type="ECO:0000256" key="5">
    <source>
        <dbReference type="ARBA" id="ARBA00022847"/>
    </source>
</evidence>
<evidence type="ECO:0000256" key="6">
    <source>
        <dbReference type="ARBA" id="ARBA00022989"/>
    </source>
</evidence>
<feature type="transmembrane region" description="Helical" evidence="9">
    <location>
        <begin position="30"/>
        <end position="54"/>
    </location>
</feature>
<feature type="disulfide bond" evidence="8">
    <location>
        <begin position="65"/>
        <end position="74"/>
    </location>
</feature>
<evidence type="ECO:0000256" key="4">
    <source>
        <dbReference type="ARBA" id="ARBA00022692"/>
    </source>
</evidence>
<dbReference type="Proteomes" id="UP000821853">
    <property type="component" value="Chromosome 10"/>
</dbReference>
<dbReference type="VEuPathDB" id="VectorBase:HLOH_058139"/>
<dbReference type="Pfam" id="PF00209">
    <property type="entry name" value="SNF"/>
    <property type="match status" value="1"/>
</dbReference>
<evidence type="ECO:0000256" key="3">
    <source>
        <dbReference type="ARBA" id="ARBA00022448"/>
    </source>
</evidence>
<dbReference type="PROSITE" id="PS50267">
    <property type="entry name" value="NA_NEUROTRAN_SYMP_3"/>
    <property type="match status" value="1"/>
</dbReference>
<evidence type="ECO:0000256" key="7">
    <source>
        <dbReference type="ARBA" id="ARBA00023136"/>
    </source>
</evidence>
<keyword evidence="4 9" id="KW-0812">Transmembrane</keyword>
<evidence type="ECO:0000256" key="9">
    <source>
        <dbReference type="SAM" id="Phobius"/>
    </source>
</evidence>
<gene>
    <name evidence="10" type="ORF">HPB48_006381</name>
</gene>
<evidence type="ECO:0000313" key="10">
    <source>
        <dbReference type="EMBL" id="KAH9363275.1"/>
    </source>
</evidence>
<comment type="subcellular location">
    <subcellularLocation>
        <location evidence="1">Membrane</location>
        <topology evidence="1">Multi-pass membrane protein</topology>
    </subcellularLocation>
</comment>
<dbReference type="SUPFAM" id="SSF161070">
    <property type="entry name" value="SNF-like"/>
    <property type="match status" value="1"/>
</dbReference>
<name>A0A9J6FKE2_HAELO</name>
<dbReference type="GO" id="GO:0089718">
    <property type="term" value="P:amino acid import across plasma membrane"/>
    <property type="evidence" value="ECO:0007669"/>
    <property type="project" value="TreeGrafter"/>
</dbReference>
<reference evidence="10 11" key="1">
    <citation type="journal article" date="2020" name="Cell">
        <title>Large-Scale Comparative Analyses of Tick Genomes Elucidate Their Genetic Diversity and Vector Capacities.</title>
        <authorList>
            <consortium name="Tick Genome and Microbiome Consortium (TIGMIC)"/>
            <person name="Jia N."/>
            <person name="Wang J."/>
            <person name="Shi W."/>
            <person name="Du L."/>
            <person name="Sun Y."/>
            <person name="Zhan W."/>
            <person name="Jiang J.F."/>
            <person name="Wang Q."/>
            <person name="Zhang B."/>
            <person name="Ji P."/>
            <person name="Bell-Sakyi L."/>
            <person name="Cui X.M."/>
            <person name="Yuan T.T."/>
            <person name="Jiang B.G."/>
            <person name="Yang W.F."/>
            <person name="Lam T.T."/>
            <person name="Chang Q.C."/>
            <person name="Ding S.J."/>
            <person name="Wang X.J."/>
            <person name="Zhu J.G."/>
            <person name="Ruan X.D."/>
            <person name="Zhao L."/>
            <person name="Wei J.T."/>
            <person name="Ye R.Z."/>
            <person name="Que T.C."/>
            <person name="Du C.H."/>
            <person name="Zhou Y.H."/>
            <person name="Cheng J.X."/>
            <person name="Dai P.F."/>
            <person name="Guo W.B."/>
            <person name="Han X.H."/>
            <person name="Huang E.J."/>
            <person name="Li L.F."/>
            <person name="Wei W."/>
            <person name="Gao Y.C."/>
            <person name="Liu J.Z."/>
            <person name="Shao H.Z."/>
            <person name="Wang X."/>
            <person name="Wang C.C."/>
            <person name="Yang T.C."/>
            <person name="Huo Q.B."/>
            <person name="Li W."/>
            <person name="Chen H.Y."/>
            <person name="Chen S.E."/>
            <person name="Zhou L.G."/>
            <person name="Ni X.B."/>
            <person name="Tian J.H."/>
            <person name="Sheng Y."/>
            <person name="Liu T."/>
            <person name="Pan Y.S."/>
            <person name="Xia L.Y."/>
            <person name="Li J."/>
            <person name="Zhao F."/>
            <person name="Cao W.C."/>
        </authorList>
    </citation>
    <scope>NUCLEOTIDE SEQUENCE [LARGE SCALE GENOMIC DNA]</scope>
    <source>
        <strain evidence="10">HaeL-2018</strain>
    </source>
</reference>
<comment type="similarity">
    <text evidence="2">Belongs to the sodium:neurotransmitter symporter (SNF) (TC 2.A.22) family.</text>
</comment>
<dbReference type="InterPro" id="IPR037272">
    <property type="entry name" value="SNS_sf"/>
</dbReference>
<evidence type="ECO:0000313" key="11">
    <source>
        <dbReference type="Proteomes" id="UP000821853"/>
    </source>
</evidence>
<evidence type="ECO:0000256" key="2">
    <source>
        <dbReference type="ARBA" id="ARBA00006459"/>
    </source>
</evidence>
<keyword evidence="5" id="KW-0769">Symport</keyword>
<keyword evidence="8" id="KW-1015">Disulfide bond</keyword>
<dbReference type="OMA" id="ENCYERG"/>
<keyword evidence="7 9" id="KW-0472">Membrane</keyword>